<keyword evidence="1" id="KW-0969">Cilium</keyword>
<comment type="caution">
    <text evidence="1">The sequence shown here is derived from an EMBL/GenBank/DDBJ whole genome shotgun (WGS) entry which is preliminary data.</text>
</comment>
<reference evidence="2" key="1">
    <citation type="submission" date="2023-08" db="EMBL/GenBank/DDBJ databases">
        <title>Rhodospirillaceae gen. nov., a novel taxon isolated from the Yangtze River Yuezi River estuary sludge.</title>
        <authorList>
            <person name="Ruan L."/>
        </authorList>
    </citation>
    <scope>NUCLEOTIDE SEQUENCE [LARGE SCALE GENOMIC DNA]</scope>
    <source>
        <strain evidence="2">R-7</strain>
    </source>
</reference>
<dbReference type="Pfam" id="PF07309">
    <property type="entry name" value="FlaF"/>
    <property type="match status" value="1"/>
</dbReference>
<protein>
    <submittedName>
        <fullName evidence="1">Flagellar biosynthesis regulator FlaF</fullName>
    </submittedName>
</protein>
<accession>A0ABU0YHG3</accession>
<dbReference type="RefSeq" id="WP_379954561.1">
    <property type="nucleotide sequence ID" value="NZ_JAUYVI010000002.1"/>
</dbReference>
<keyword evidence="2" id="KW-1185">Reference proteome</keyword>
<keyword evidence="1" id="KW-0282">Flagellum</keyword>
<proteinExistence type="predicted"/>
<organism evidence="1 2">
    <name type="scientific">Dongia sedimenti</name>
    <dbReference type="NCBI Taxonomy" id="3064282"/>
    <lineage>
        <taxon>Bacteria</taxon>
        <taxon>Pseudomonadati</taxon>
        <taxon>Pseudomonadota</taxon>
        <taxon>Alphaproteobacteria</taxon>
        <taxon>Rhodospirillales</taxon>
        <taxon>Dongiaceae</taxon>
        <taxon>Dongia</taxon>
    </lineage>
</organism>
<dbReference type="InterPro" id="IPR010845">
    <property type="entry name" value="FlaF"/>
</dbReference>
<gene>
    <name evidence="1" type="ORF">Q8A70_05750</name>
</gene>
<keyword evidence="1" id="KW-0966">Cell projection</keyword>
<dbReference type="EMBL" id="JAUYVI010000002">
    <property type="protein sequence ID" value="MDQ7247157.1"/>
    <property type="molecule type" value="Genomic_DNA"/>
</dbReference>
<sequence>MMMNQGAKKAGYVSQPAAMDPRSTEAWALSEASRRLVVAAKADDNGKSLREALVLNQRLWTIFQTAMAEPDCPLPREIRDNVLALSIMMDRQILQRLGDLDGAKLQPILDINRCVAEGLAQKPQVPEGAVAQPMQANDVPPQPVPAVAGGARMAVNVSA</sequence>
<dbReference type="Proteomes" id="UP001230156">
    <property type="component" value="Unassembled WGS sequence"/>
</dbReference>
<name>A0ABU0YHG3_9PROT</name>
<evidence type="ECO:0000313" key="1">
    <source>
        <dbReference type="EMBL" id="MDQ7247157.1"/>
    </source>
</evidence>
<evidence type="ECO:0000313" key="2">
    <source>
        <dbReference type="Proteomes" id="UP001230156"/>
    </source>
</evidence>